<dbReference type="PANTHER" id="PTHR14136:SF17">
    <property type="entry name" value="BTB_POZ DOMAIN-CONTAINING PROTEIN KCTD9"/>
    <property type="match status" value="1"/>
</dbReference>
<dbReference type="AlphaFoldDB" id="A0AAW4NZG7"/>
<dbReference type="InterPro" id="IPR051082">
    <property type="entry name" value="Pentapeptide-BTB/POZ_domain"/>
</dbReference>
<accession>A0AAW4NZG7</accession>
<dbReference type="PANTHER" id="PTHR14136">
    <property type="entry name" value="BTB_POZ DOMAIN-CONTAINING PROTEIN KCTD9"/>
    <property type="match status" value="1"/>
</dbReference>
<sequence length="827" mass="86161">MGTTRSFAGKWRFATASDLWVTTRSDGVLVLSSNAEDASAQWLNAYAETSGSPLWLQGTNGLYVSSSATPQADQERGTSVVAQIRLEADDSGAFRLRRLGTPADSYLSAAGTSLQWVPVSTSPSASTLFTRSVITQDLAVIQAFGAMGGNLRHAWLSDENLDNCALMAADLSDADLHGATLVGATLANAAVNRTLFVGCDLSKTDMSNVHGTNASFDTVTLGDGTSLMAANLPGAVFRGCNATGSAVMNGLEAIGADFSGASLPRVILNNAILHEANLVNVNLEEASLSAADFSGAIMTRVNLQQTTLQSATFVGATLVGTRFDGADINHCNFAQADLTNALLSKVTGASSLNLSDSILTAANLSGLDLRDATITAKTNFTQSVLDEVNLRGKALDGVVFYGASLKRALLDNTSLSNAVLVAADLSGAKLTGNISLVGANLSNASLADVDLTGAQFGALSTRTSLESHHAEALDQATLPIGFGEVCAQERVVLNGTPRVTVRQPGEEWLIEHGGQPLFVRREAERLVILQADARDAAILANIFMPNAILTNANLYAVDMSGAHWYGSTARADNANLEQVNLSNANLATMDFTQARLYGANLSYANLVNAVFRKAMLSPTQGQKPSSLAFASMQGADFGEAHLGGANLTNAAVSLDLTVAGQTSVGTPIFTLDSSLRTTLNSAVVSAALRQAFVDSGYPLLGNATITVKQNNASWLIANAPPGSDLSYRGYLQFIVLADAQPGSSALQVYGGNSLRIVRTGAGNTLEPVVIAFGATVKLQSAMNASTTCPSGLRYSMLGNGITYVDLMTGGLPPHPPKCIPSPTTWCT</sequence>
<dbReference type="Proteomes" id="UP000696310">
    <property type="component" value="Unassembled WGS sequence"/>
</dbReference>
<organism evidence="1 2">
    <name type="scientific">Pectobacterium polaris</name>
    <dbReference type="NCBI Taxonomy" id="2042057"/>
    <lineage>
        <taxon>Bacteria</taxon>
        <taxon>Pseudomonadati</taxon>
        <taxon>Pseudomonadota</taxon>
        <taxon>Gammaproteobacteria</taxon>
        <taxon>Enterobacterales</taxon>
        <taxon>Pectobacteriaceae</taxon>
        <taxon>Pectobacterium</taxon>
    </lineage>
</organism>
<proteinExistence type="predicted"/>
<dbReference type="RefSeq" id="WP_219679367.1">
    <property type="nucleotide sequence ID" value="NZ_JAESHX010000050.1"/>
</dbReference>
<dbReference type="SUPFAM" id="SSF141571">
    <property type="entry name" value="Pentapeptide repeat-like"/>
    <property type="match status" value="4"/>
</dbReference>
<dbReference type="Gene3D" id="2.160.20.80">
    <property type="entry name" value="E3 ubiquitin-protein ligase SopA"/>
    <property type="match status" value="4"/>
</dbReference>
<dbReference type="EMBL" id="JAESHX010000050">
    <property type="protein sequence ID" value="MBW5892574.1"/>
    <property type="molecule type" value="Genomic_DNA"/>
</dbReference>
<reference evidence="1" key="2">
    <citation type="submission" date="2021-01" db="EMBL/GenBank/DDBJ databases">
        <authorList>
            <person name="Vargas Peralta D."/>
        </authorList>
    </citation>
    <scope>NUCLEOTIDE SEQUENCE</scope>
    <source>
        <strain evidence="1">A3</strain>
    </source>
</reference>
<protein>
    <submittedName>
        <fullName evidence="1">Pentapeptide repeat-containing protein</fullName>
    </submittedName>
</protein>
<dbReference type="InterPro" id="IPR001646">
    <property type="entry name" value="5peptide_repeat"/>
</dbReference>
<evidence type="ECO:0000313" key="1">
    <source>
        <dbReference type="EMBL" id="MBW5892574.1"/>
    </source>
</evidence>
<evidence type="ECO:0000313" key="2">
    <source>
        <dbReference type="Proteomes" id="UP000696310"/>
    </source>
</evidence>
<comment type="caution">
    <text evidence="1">The sequence shown here is derived from an EMBL/GenBank/DDBJ whole genome shotgun (WGS) entry which is preliminary data.</text>
</comment>
<name>A0AAW4NZG7_9GAMM</name>
<reference evidence="1" key="1">
    <citation type="journal article" date="2021" name="bioRxiv">
        <title>Identification of Pectobacterium species isolated from the soft rot of tetecho (Neobuxbaumia tetetzo), a columnar cactus, and associated metagenomics.</title>
        <authorList>
            <person name="Vargas-Peralta D."/>
            <person name="Narvaez-Barragan D.A."/>
            <person name="de Sandozequi A."/>
            <person name="Romero-Gutierrez M.F."/>
            <person name="Segovia L."/>
            <person name="Martinez-Anaya C."/>
            <person name="Alcaraz L.D."/>
            <person name="de la Torre Almaraz R."/>
        </authorList>
    </citation>
    <scope>NUCLEOTIDE SEQUENCE</scope>
    <source>
        <strain evidence="1">A3</strain>
    </source>
</reference>
<gene>
    <name evidence="1" type="ORF">IM880_10160</name>
</gene>
<dbReference type="Pfam" id="PF00805">
    <property type="entry name" value="Pentapeptide"/>
    <property type="match status" value="6"/>
</dbReference>